<comment type="caution">
    <text evidence="2">The sequence shown here is derived from an EMBL/GenBank/DDBJ whole genome shotgun (WGS) entry which is preliminary data.</text>
</comment>
<dbReference type="SUPFAM" id="SSF56925">
    <property type="entry name" value="OMPA-like"/>
    <property type="match status" value="1"/>
</dbReference>
<dbReference type="InterPro" id="IPR011250">
    <property type="entry name" value="OMP/PagP_B-barrel"/>
</dbReference>
<protein>
    <submittedName>
        <fullName evidence="2">Uncharacterized protein</fullName>
    </submittedName>
</protein>
<accession>A0A2T5KAI6</accession>
<dbReference type="OrthoDB" id="6555107at2"/>
<evidence type="ECO:0000313" key="3">
    <source>
        <dbReference type="Proteomes" id="UP000244060"/>
    </source>
</evidence>
<organism evidence="2 3">
    <name type="scientific">Cereibacter azotoformans</name>
    <dbReference type="NCBI Taxonomy" id="43057"/>
    <lineage>
        <taxon>Bacteria</taxon>
        <taxon>Pseudomonadati</taxon>
        <taxon>Pseudomonadota</taxon>
        <taxon>Alphaproteobacteria</taxon>
        <taxon>Rhodobacterales</taxon>
        <taxon>Paracoccaceae</taxon>
        <taxon>Cereibacter</taxon>
    </lineage>
</organism>
<keyword evidence="3" id="KW-1185">Reference proteome</keyword>
<reference evidence="2 3" key="1">
    <citation type="submission" date="2018-04" db="EMBL/GenBank/DDBJ databases">
        <title>Genomic Encyclopedia of Type Strains, Phase III (KMG-III): the genomes of soil and plant-associated and newly described type strains.</title>
        <authorList>
            <person name="Whitman W."/>
        </authorList>
    </citation>
    <scope>NUCLEOTIDE SEQUENCE [LARGE SCALE GENOMIC DNA]</scope>
    <source>
        <strain evidence="2 3">KA25</strain>
    </source>
</reference>
<proteinExistence type="predicted"/>
<name>A0A2T5KAI6_9RHOB</name>
<evidence type="ECO:0000256" key="1">
    <source>
        <dbReference type="SAM" id="MobiDB-lite"/>
    </source>
</evidence>
<feature type="region of interest" description="Disordered" evidence="1">
    <location>
        <begin position="1"/>
        <end position="57"/>
    </location>
</feature>
<dbReference type="Proteomes" id="UP000244060">
    <property type="component" value="Unassembled WGS sequence"/>
</dbReference>
<evidence type="ECO:0000313" key="2">
    <source>
        <dbReference type="EMBL" id="PTR19362.1"/>
    </source>
</evidence>
<sequence>MVINSDRRVAGRRRNRAENRAATARAWHDRDGQTEGGARSGRVRRGKRSGPQMGDLPMGEWRERLAAALAVVPLAGAAAAQDVGWEFTVSPYLWAPGISTSVETAFGPLEADASVNDVLSATDFALMGVMEARKGRWGLIADFVLADLSERADAPLDGLFSRGTVETELRIASGYAAYRVHQEERVAVDLLGGFRAVRADLDVTLATGALPGRSFSPGDSWVDPVVGGRLRLALNERWFATAMADFGGSVGGSDRTWQAVATLGYQINDRWSVQGGWRQLSIDREMDGRDVELDLGGPVLGLTARF</sequence>
<dbReference type="AlphaFoldDB" id="A0A2T5KAI6"/>
<dbReference type="EMBL" id="QAOT01000005">
    <property type="protein sequence ID" value="PTR19362.1"/>
    <property type="molecule type" value="Genomic_DNA"/>
</dbReference>
<gene>
    <name evidence="2" type="ORF">C8J28_105203</name>
</gene>